<feature type="domain" description="Tetrapyrrole biosynthesis uroporphyrinogen III synthase" evidence="10">
    <location>
        <begin position="22"/>
        <end position="251"/>
    </location>
</feature>
<accession>A0A8D5G5N2</accession>
<reference evidence="11" key="1">
    <citation type="journal article" date="2021" name="Arch. Microbiol.">
        <title>Methyloradius palustris gen. nov., sp. nov., a methanol-oxidizing bacterium isolated from snow.</title>
        <authorList>
            <person name="Miyadera T."/>
            <person name="Kojima H."/>
            <person name="Fukui M."/>
        </authorList>
    </citation>
    <scope>NUCLEOTIDE SEQUENCE</scope>
    <source>
        <strain evidence="11">Zm11</strain>
    </source>
</reference>
<evidence type="ECO:0000256" key="6">
    <source>
        <dbReference type="ARBA" id="ARBA00037589"/>
    </source>
</evidence>
<proteinExistence type="inferred from homology"/>
<comment type="function">
    <text evidence="6 9">Catalyzes cyclization of the linear tetrapyrrole, hydroxymethylbilane, to the macrocyclic uroporphyrinogen III.</text>
</comment>
<dbReference type="SUPFAM" id="SSF69618">
    <property type="entry name" value="HemD-like"/>
    <property type="match status" value="1"/>
</dbReference>
<evidence type="ECO:0000256" key="7">
    <source>
        <dbReference type="ARBA" id="ARBA00040167"/>
    </source>
</evidence>
<evidence type="ECO:0000256" key="3">
    <source>
        <dbReference type="ARBA" id="ARBA00013109"/>
    </source>
</evidence>
<gene>
    <name evidence="11" type="primary">hemD</name>
    <name evidence="11" type="ORF">ZMTM_00400</name>
</gene>
<evidence type="ECO:0000256" key="8">
    <source>
        <dbReference type="ARBA" id="ARBA00048617"/>
    </source>
</evidence>
<keyword evidence="4 9" id="KW-0456">Lyase</keyword>
<keyword evidence="5 9" id="KW-0627">Porphyrin biosynthesis</keyword>
<name>A0A8D5G5N2_9PROT</name>
<dbReference type="GO" id="GO:0006782">
    <property type="term" value="P:protoporphyrinogen IX biosynthetic process"/>
    <property type="evidence" value="ECO:0007669"/>
    <property type="project" value="UniProtKB-UniRule"/>
</dbReference>
<evidence type="ECO:0000259" key="10">
    <source>
        <dbReference type="Pfam" id="PF02602"/>
    </source>
</evidence>
<dbReference type="PANTHER" id="PTHR38042:SF1">
    <property type="entry name" value="UROPORPHYRINOGEN-III SYNTHASE, CHLOROPLASTIC"/>
    <property type="match status" value="1"/>
</dbReference>
<comment type="catalytic activity">
    <reaction evidence="8 9">
        <text>hydroxymethylbilane = uroporphyrinogen III + H2O</text>
        <dbReference type="Rhea" id="RHEA:18965"/>
        <dbReference type="ChEBI" id="CHEBI:15377"/>
        <dbReference type="ChEBI" id="CHEBI:57308"/>
        <dbReference type="ChEBI" id="CHEBI:57845"/>
        <dbReference type="EC" id="4.2.1.75"/>
    </reaction>
</comment>
<dbReference type="GO" id="GO:0004852">
    <property type="term" value="F:uroporphyrinogen-III synthase activity"/>
    <property type="evidence" value="ECO:0007669"/>
    <property type="project" value="UniProtKB-UniRule"/>
</dbReference>
<organism evidence="11 12">
    <name type="scientific">Methyloradius palustris</name>
    <dbReference type="NCBI Taxonomy" id="2778876"/>
    <lineage>
        <taxon>Bacteria</taxon>
        <taxon>Pseudomonadati</taxon>
        <taxon>Pseudomonadota</taxon>
        <taxon>Betaproteobacteria</taxon>
        <taxon>Nitrosomonadales</taxon>
        <taxon>Methylophilaceae</taxon>
        <taxon>Methyloradius</taxon>
    </lineage>
</organism>
<protein>
    <recommendedName>
        <fullName evidence="7 9">Uroporphyrinogen-III synthase</fullName>
        <ecNumber evidence="3 9">4.2.1.75</ecNumber>
    </recommendedName>
</protein>
<dbReference type="Gene3D" id="3.40.50.10090">
    <property type="match status" value="2"/>
</dbReference>
<keyword evidence="12" id="KW-1185">Reference proteome</keyword>
<dbReference type="Proteomes" id="UP000826722">
    <property type="component" value="Chromosome"/>
</dbReference>
<comment type="pathway">
    <text evidence="1 9">Porphyrin-containing compound metabolism; protoporphyrin-IX biosynthesis; coproporphyrinogen-III from 5-aminolevulinate: step 3/4.</text>
</comment>
<dbReference type="PANTHER" id="PTHR38042">
    <property type="entry name" value="UROPORPHYRINOGEN-III SYNTHASE, CHLOROPLASTIC"/>
    <property type="match status" value="1"/>
</dbReference>
<evidence type="ECO:0000313" key="11">
    <source>
        <dbReference type="EMBL" id="BCM23781.1"/>
    </source>
</evidence>
<evidence type="ECO:0000313" key="12">
    <source>
        <dbReference type="Proteomes" id="UP000826722"/>
    </source>
</evidence>
<evidence type="ECO:0000256" key="4">
    <source>
        <dbReference type="ARBA" id="ARBA00023239"/>
    </source>
</evidence>
<dbReference type="InterPro" id="IPR036108">
    <property type="entry name" value="4pyrrol_syn_uPrphyn_synt_sf"/>
</dbReference>
<evidence type="ECO:0000256" key="2">
    <source>
        <dbReference type="ARBA" id="ARBA00008133"/>
    </source>
</evidence>
<dbReference type="AlphaFoldDB" id="A0A8D5G5N2"/>
<dbReference type="UniPathway" id="UPA00251">
    <property type="reaction ID" value="UER00320"/>
</dbReference>
<dbReference type="GO" id="GO:0006780">
    <property type="term" value="P:uroporphyrinogen III biosynthetic process"/>
    <property type="evidence" value="ECO:0007669"/>
    <property type="project" value="UniProtKB-UniRule"/>
</dbReference>
<evidence type="ECO:0000256" key="1">
    <source>
        <dbReference type="ARBA" id="ARBA00004772"/>
    </source>
</evidence>
<dbReference type="Pfam" id="PF02602">
    <property type="entry name" value="HEM4"/>
    <property type="match status" value="1"/>
</dbReference>
<dbReference type="InterPro" id="IPR039793">
    <property type="entry name" value="UROS/Hem4"/>
</dbReference>
<dbReference type="RefSeq" id="WP_221764365.1">
    <property type="nucleotide sequence ID" value="NZ_AP024110.1"/>
</dbReference>
<evidence type="ECO:0000256" key="9">
    <source>
        <dbReference type="RuleBase" id="RU366031"/>
    </source>
</evidence>
<dbReference type="EC" id="4.2.1.75" evidence="3 9"/>
<dbReference type="CDD" id="cd06578">
    <property type="entry name" value="HemD"/>
    <property type="match status" value="1"/>
</dbReference>
<evidence type="ECO:0000256" key="5">
    <source>
        <dbReference type="ARBA" id="ARBA00023244"/>
    </source>
</evidence>
<dbReference type="KEGG" id="mpau:ZMTM_00400"/>
<comment type="similarity">
    <text evidence="2 9">Belongs to the uroporphyrinogen-III synthase family.</text>
</comment>
<dbReference type="InterPro" id="IPR003754">
    <property type="entry name" value="4pyrrol_synth_uPrphyn_synth"/>
</dbReference>
<dbReference type="EMBL" id="AP024110">
    <property type="protein sequence ID" value="BCM23781.1"/>
    <property type="molecule type" value="Genomic_DNA"/>
</dbReference>
<sequence>MRELVLNKLGIAITRPASQATKLSKLITENGGTPILFPLIEITTLDDYGVFEQKISELNEYHWAIFISSNAVQHGMPRLLKHFGHIPSNLKFAAIGPVTANELAKFGALDVLTPQDRFDSESLLGLSEMQSVKNQRIMIFRGIGGREILAETLKTRGAQVDLAECYQRTNPQMDTNLLATLWQNKQLHAVVVTSSEAMRHLLDLIINSNQAADWIKHVVLCVNHARIAEAPLTLRLKVAIAHAPGDEAMLQCVIDAVSAN</sequence>